<evidence type="ECO:0000313" key="4">
    <source>
        <dbReference type="Proteomes" id="UP000789570"/>
    </source>
</evidence>
<proteinExistence type="predicted"/>
<dbReference type="AlphaFoldDB" id="A0A9N9B853"/>
<organism evidence="3 4">
    <name type="scientific">Funneliformis caledonium</name>
    <dbReference type="NCBI Taxonomy" id="1117310"/>
    <lineage>
        <taxon>Eukaryota</taxon>
        <taxon>Fungi</taxon>
        <taxon>Fungi incertae sedis</taxon>
        <taxon>Mucoromycota</taxon>
        <taxon>Glomeromycotina</taxon>
        <taxon>Glomeromycetes</taxon>
        <taxon>Glomerales</taxon>
        <taxon>Glomeraceae</taxon>
        <taxon>Funneliformis</taxon>
    </lineage>
</organism>
<keyword evidence="4" id="KW-1185">Reference proteome</keyword>
<dbReference type="Proteomes" id="UP000789570">
    <property type="component" value="Unassembled WGS sequence"/>
</dbReference>
<reference evidence="3" key="1">
    <citation type="submission" date="2021-06" db="EMBL/GenBank/DDBJ databases">
        <authorList>
            <person name="Kallberg Y."/>
            <person name="Tangrot J."/>
            <person name="Rosling A."/>
        </authorList>
    </citation>
    <scope>NUCLEOTIDE SEQUENCE</scope>
    <source>
        <strain evidence="3">UK204</strain>
    </source>
</reference>
<dbReference type="Gene3D" id="2.80.10.50">
    <property type="match status" value="1"/>
</dbReference>
<name>A0A9N9B853_9GLOM</name>
<dbReference type="InterPro" id="IPR016093">
    <property type="entry name" value="MIR_motif"/>
</dbReference>
<evidence type="ECO:0000256" key="1">
    <source>
        <dbReference type="ARBA" id="ARBA00022737"/>
    </source>
</evidence>
<dbReference type="PROSITE" id="PS50919">
    <property type="entry name" value="MIR"/>
    <property type="match status" value="1"/>
</dbReference>
<protein>
    <submittedName>
        <fullName evidence="3">11726_t:CDS:1</fullName>
    </submittedName>
</protein>
<feature type="non-terminal residue" evidence="3">
    <location>
        <position position="1"/>
    </location>
</feature>
<dbReference type="EMBL" id="CAJVPQ010001524">
    <property type="protein sequence ID" value="CAG8556952.1"/>
    <property type="molecule type" value="Genomic_DNA"/>
</dbReference>
<sequence length="198" mass="22946">VHPDEWINDIQMYFKFDCSEALSLVDVSINLPTGIDSFEKLRVETSKFISNFRKLCYNAEINDIEEQKIYLYSSLPDRYLLDGYKKMENISSISELIKEFEEIIKYNHDLIRNGSIVALKHVVTGKYLSSIKNLNYNTGSGSQLVFANNLLDNNALWKITFTENEEQALYSETNIYFQHKNSKIFLGIYGGYFESPVT</sequence>
<dbReference type="SUPFAM" id="SSF82109">
    <property type="entry name" value="MIR domain"/>
    <property type="match status" value="1"/>
</dbReference>
<evidence type="ECO:0000259" key="2">
    <source>
        <dbReference type="PROSITE" id="PS50919"/>
    </source>
</evidence>
<gene>
    <name evidence="3" type="ORF">FCALED_LOCUS6403</name>
</gene>
<evidence type="ECO:0000313" key="3">
    <source>
        <dbReference type="EMBL" id="CAG8556952.1"/>
    </source>
</evidence>
<dbReference type="OrthoDB" id="5588846at2759"/>
<dbReference type="InterPro" id="IPR036300">
    <property type="entry name" value="MIR_dom_sf"/>
</dbReference>
<keyword evidence="1" id="KW-0677">Repeat</keyword>
<comment type="caution">
    <text evidence="3">The sequence shown here is derived from an EMBL/GenBank/DDBJ whole genome shotgun (WGS) entry which is preliminary data.</text>
</comment>
<accession>A0A9N9B853</accession>
<feature type="domain" description="MIR" evidence="2">
    <location>
        <begin position="108"/>
        <end position="162"/>
    </location>
</feature>